<sequence length="451" mass="48814">MMAAMNAMNATKPSGKVDTNHEDTNLPAAPTASGFLRTALVRLRYQPIADAGPPPDGGIIAWSQVLGAHFTVCNTWGYITTFGMFQSYYEQILPQSASTISWIGGVQVFLLFFIGTFSGRAADAGFFRPVWAVGAVLTLLGIFMISICDQFWQIFLVQGVCMGLGCGLMFCPVLSLMPTYFARHRSLAVGLAATGSAVGGLIFPAIVERLLPRIGFSWTVRTLGLLTLVMLSLSFILLRQRVPPRKSSRIVDWQAFQEPAYFAFAVGMFFNFWGLYVAFFYITTFARQVTGLSQASSIYLLLIMNGVGIFARTVPNFLADRFTGPINLLIPSTLLSGVLLLCWISITTEPQLYAFSVFYGIFSAAVQALFPATLASLTTDMEKIGVRMGMVLSIVSFAALTGSPIAGALVSQGNGSYVYAQIFAGVSMFVGTGMVVIARGFTAGFKFKVKV</sequence>
<accession>A0A5N6VCB5</accession>
<dbReference type="GO" id="GO:0016020">
    <property type="term" value="C:membrane"/>
    <property type="evidence" value="ECO:0007669"/>
    <property type="project" value="UniProtKB-SubCell"/>
</dbReference>
<dbReference type="AlphaFoldDB" id="A0A5N6VCB5"/>
<keyword evidence="3" id="KW-0812">Transmembrane</keyword>
<evidence type="ECO:0000313" key="5">
    <source>
        <dbReference type="Proteomes" id="UP000326950"/>
    </source>
</evidence>
<feature type="transmembrane region" description="Helical" evidence="3">
    <location>
        <begin position="218"/>
        <end position="238"/>
    </location>
</feature>
<proteinExistence type="inferred from homology"/>
<feature type="transmembrane region" description="Helical" evidence="3">
    <location>
        <begin position="92"/>
        <end position="114"/>
    </location>
</feature>
<feature type="transmembrane region" description="Helical" evidence="3">
    <location>
        <begin position="326"/>
        <end position="346"/>
    </location>
</feature>
<feature type="transmembrane region" description="Helical" evidence="3">
    <location>
        <begin position="389"/>
        <end position="410"/>
    </location>
</feature>
<dbReference type="PANTHER" id="PTHR11360:SF130">
    <property type="entry name" value="MAJOR FACILITATOR SUPERFAMILY (MFS) PROFILE DOMAIN-CONTAINING PROTEIN-RELATED"/>
    <property type="match status" value="1"/>
</dbReference>
<feature type="transmembrane region" description="Helical" evidence="3">
    <location>
        <begin position="126"/>
        <end position="145"/>
    </location>
</feature>
<protein>
    <submittedName>
        <fullName evidence="4">Major facilitator superfamily domain-containing protein</fullName>
    </submittedName>
</protein>
<feature type="transmembrane region" description="Helical" evidence="3">
    <location>
        <begin position="151"/>
        <end position="174"/>
    </location>
</feature>
<dbReference type="Proteomes" id="UP000326950">
    <property type="component" value="Unassembled WGS sequence"/>
</dbReference>
<name>A0A5N6VCB5_ASPTM</name>
<dbReference type="EMBL" id="ML738585">
    <property type="protein sequence ID" value="KAE8168675.1"/>
    <property type="molecule type" value="Genomic_DNA"/>
</dbReference>
<dbReference type="PANTHER" id="PTHR11360">
    <property type="entry name" value="MONOCARBOXYLATE TRANSPORTER"/>
    <property type="match status" value="1"/>
</dbReference>
<feature type="transmembrane region" description="Helical" evidence="3">
    <location>
        <begin position="352"/>
        <end position="377"/>
    </location>
</feature>
<dbReference type="InterPro" id="IPR050327">
    <property type="entry name" value="Proton-linked_MCT"/>
</dbReference>
<reference evidence="4 5" key="1">
    <citation type="submission" date="2019-04" db="EMBL/GenBank/DDBJ databases">
        <title>Friends and foes A comparative genomics study of 23 Aspergillus species from section Flavi.</title>
        <authorList>
            <consortium name="DOE Joint Genome Institute"/>
            <person name="Kjaerbolling I."/>
            <person name="Vesth T."/>
            <person name="Frisvad J.C."/>
            <person name="Nybo J.L."/>
            <person name="Theobald S."/>
            <person name="Kildgaard S."/>
            <person name="Isbrandt T."/>
            <person name="Kuo A."/>
            <person name="Sato A."/>
            <person name="Lyhne E.K."/>
            <person name="Kogle M.E."/>
            <person name="Wiebenga A."/>
            <person name="Kun R.S."/>
            <person name="Lubbers R.J."/>
            <person name="Makela M.R."/>
            <person name="Barry K."/>
            <person name="Chovatia M."/>
            <person name="Clum A."/>
            <person name="Daum C."/>
            <person name="Haridas S."/>
            <person name="He G."/>
            <person name="LaButti K."/>
            <person name="Lipzen A."/>
            <person name="Mondo S."/>
            <person name="Riley R."/>
            <person name="Salamov A."/>
            <person name="Simmons B.A."/>
            <person name="Magnuson J.K."/>
            <person name="Henrissat B."/>
            <person name="Mortensen U.H."/>
            <person name="Larsen T.O."/>
            <person name="Devries R.P."/>
            <person name="Grigoriev I.V."/>
            <person name="Machida M."/>
            <person name="Baker S.E."/>
            <person name="Andersen M.R."/>
        </authorList>
    </citation>
    <scope>NUCLEOTIDE SEQUENCE [LARGE SCALE GENOMIC DNA]</scope>
    <source>
        <strain evidence="4 5">CBS 117626</strain>
    </source>
</reference>
<feature type="transmembrane region" description="Helical" evidence="3">
    <location>
        <begin position="259"/>
        <end position="282"/>
    </location>
</feature>
<dbReference type="SUPFAM" id="SSF103473">
    <property type="entry name" value="MFS general substrate transporter"/>
    <property type="match status" value="1"/>
</dbReference>
<keyword evidence="5" id="KW-1185">Reference proteome</keyword>
<comment type="subcellular location">
    <subcellularLocation>
        <location evidence="1">Membrane</location>
        <topology evidence="1">Multi-pass membrane protein</topology>
    </subcellularLocation>
</comment>
<dbReference type="Pfam" id="PF07690">
    <property type="entry name" value="MFS_1"/>
    <property type="match status" value="1"/>
</dbReference>
<keyword evidence="3" id="KW-1133">Transmembrane helix</keyword>
<dbReference type="OrthoDB" id="6499973at2759"/>
<dbReference type="InterPro" id="IPR011701">
    <property type="entry name" value="MFS"/>
</dbReference>
<dbReference type="GO" id="GO:0022857">
    <property type="term" value="F:transmembrane transporter activity"/>
    <property type="evidence" value="ECO:0007669"/>
    <property type="project" value="InterPro"/>
</dbReference>
<feature type="transmembrane region" description="Helical" evidence="3">
    <location>
        <begin position="416"/>
        <end position="438"/>
    </location>
</feature>
<feature type="transmembrane region" description="Helical" evidence="3">
    <location>
        <begin position="186"/>
        <end position="206"/>
    </location>
</feature>
<feature type="transmembrane region" description="Helical" evidence="3">
    <location>
        <begin position="294"/>
        <end position="314"/>
    </location>
</feature>
<dbReference type="InterPro" id="IPR036259">
    <property type="entry name" value="MFS_trans_sf"/>
</dbReference>
<evidence type="ECO:0000313" key="4">
    <source>
        <dbReference type="EMBL" id="KAE8168675.1"/>
    </source>
</evidence>
<evidence type="ECO:0000256" key="3">
    <source>
        <dbReference type="SAM" id="Phobius"/>
    </source>
</evidence>
<organism evidence="4 5">
    <name type="scientific">Aspergillus tamarii</name>
    <dbReference type="NCBI Taxonomy" id="41984"/>
    <lineage>
        <taxon>Eukaryota</taxon>
        <taxon>Fungi</taxon>
        <taxon>Dikarya</taxon>
        <taxon>Ascomycota</taxon>
        <taxon>Pezizomycotina</taxon>
        <taxon>Eurotiomycetes</taxon>
        <taxon>Eurotiomycetidae</taxon>
        <taxon>Eurotiales</taxon>
        <taxon>Aspergillaceae</taxon>
        <taxon>Aspergillus</taxon>
        <taxon>Aspergillus subgen. Circumdati</taxon>
    </lineage>
</organism>
<evidence type="ECO:0000256" key="2">
    <source>
        <dbReference type="ARBA" id="ARBA00006727"/>
    </source>
</evidence>
<comment type="similarity">
    <text evidence="2">Belongs to the major facilitator superfamily. Monocarboxylate porter (TC 2.A.1.13) family.</text>
</comment>
<dbReference type="Gene3D" id="1.20.1250.20">
    <property type="entry name" value="MFS general substrate transporter like domains"/>
    <property type="match status" value="1"/>
</dbReference>
<gene>
    <name evidence="4" type="ORF">BDV40DRAFT_251239</name>
</gene>
<evidence type="ECO:0000256" key="1">
    <source>
        <dbReference type="ARBA" id="ARBA00004141"/>
    </source>
</evidence>
<keyword evidence="3" id="KW-0472">Membrane</keyword>